<gene>
    <name evidence="2" type="ORF">AB8Z38_30050</name>
</gene>
<name>A0AB39XID4_9BRAD</name>
<evidence type="ECO:0000256" key="1">
    <source>
        <dbReference type="SAM" id="SignalP"/>
    </source>
</evidence>
<feature type="chain" id="PRO_5044223928" evidence="1">
    <location>
        <begin position="31"/>
        <end position="89"/>
    </location>
</feature>
<keyword evidence="1" id="KW-0732">Signal</keyword>
<protein>
    <submittedName>
        <fullName evidence="2">Uncharacterized protein</fullName>
    </submittedName>
</protein>
<feature type="signal peptide" evidence="1">
    <location>
        <begin position="1"/>
        <end position="30"/>
    </location>
</feature>
<organism evidence="2">
    <name type="scientific">Bradyrhizobium sp. LLZ17</name>
    <dbReference type="NCBI Taxonomy" id="3239388"/>
    <lineage>
        <taxon>Bacteria</taxon>
        <taxon>Pseudomonadati</taxon>
        <taxon>Pseudomonadota</taxon>
        <taxon>Alphaproteobacteria</taxon>
        <taxon>Hyphomicrobiales</taxon>
        <taxon>Nitrobacteraceae</taxon>
        <taxon>Bradyrhizobium</taxon>
    </lineage>
</organism>
<dbReference type="AlphaFoldDB" id="A0AB39XID4"/>
<sequence length="89" mass="9648">MRARYFAYLLPLCVVLFACGPMASRSSAHAVTFDTAERLADFHFGASGNGDPPKWSIIDNDAGRALARTGPEPSDNRLSVRILPALVRT</sequence>
<reference evidence="2" key="1">
    <citation type="submission" date="2024-08" db="EMBL/GenBank/DDBJ databases">
        <authorList>
            <person name="Chaddad Z."/>
            <person name="Lamrabet M."/>
            <person name="Bouhnik O."/>
            <person name="Alami S."/>
            <person name="Wipf D."/>
            <person name="Courty P.E."/>
            <person name="Missbah El Idrissi M."/>
        </authorList>
    </citation>
    <scope>NUCLEOTIDE SEQUENCE</scope>
    <source>
        <strain evidence="2">LLZ17</strain>
    </source>
</reference>
<accession>A0AB39XID4</accession>
<dbReference type="EMBL" id="CP165734">
    <property type="protein sequence ID" value="XDV56814.1"/>
    <property type="molecule type" value="Genomic_DNA"/>
</dbReference>
<dbReference type="RefSeq" id="WP_369721256.1">
    <property type="nucleotide sequence ID" value="NZ_CP165734.1"/>
</dbReference>
<proteinExistence type="predicted"/>
<evidence type="ECO:0000313" key="2">
    <source>
        <dbReference type="EMBL" id="XDV56814.1"/>
    </source>
</evidence>
<dbReference type="PROSITE" id="PS51257">
    <property type="entry name" value="PROKAR_LIPOPROTEIN"/>
    <property type="match status" value="1"/>
</dbReference>